<evidence type="ECO:0000313" key="13">
    <source>
        <dbReference type="EMBL" id="CAI9116989.1"/>
    </source>
</evidence>
<keyword evidence="2 7" id="KW-0645">Protease</keyword>
<feature type="domain" description="Subtilisin-like protease fibronectin type-III" evidence="12">
    <location>
        <begin position="681"/>
        <end position="782"/>
    </location>
</feature>
<sequence>MLVQGFGLNQRALMTRISVPVPSKWKGNCMEGPDFTSANLALVVKDAAAQAQNDGVYIVYTGAAASSSTGFGPDHILSSSFLESKRDRVIHTYKKSFSGFAARLSEEEARSIAQRPEVVSVFPDPILQLHTTRSWDFLNAQSKVFKPPTHQTGSGNSKSHSPSGEDTIIGIVDTGIWPEAKSFSDEGLGPIPKRWKGTCSNGPDFSSALCNRKLIGANNYVLDDNFSSPRDRVGHGTHVAGIAAGRVVQGASYNGLANGTARGGSPGSRIAVYRACGPQGCPGSSILKAMDDAIADGVDVLSLSIGLSPLINFSTDPTAIGAFHAIEKDVIVVCASGNDGPKPSSVLNPAPWILTVGATTIDRFFESDVVLGGNRVIKGGGVHFAEHLRKTPVYPLIRGISARTRETTKHNASNCFPGSLDRKKVEGKIVLCESNDEEQHRRRDRVAEVMSRGGIGMIYVNQYGQLVGSVYSAFPVVLVTTEDGKKIRSYIKSNRHTVATILPTEVVSKHKPAPSVAYISGRGPIYDNDYLIKPDVAAPGVDILSTWPSNATNEAFFLQSGTSMACPHVSGIAALVKSHYPSWSHSAIKSAIMTTAIQTNNLKAPITNHLGNPATPDEYGAGEATLFGPLQPGLVYETEISDYLLFLCNMGYDVDQIKLIPKHLPANFSCPSDAKEDLISNMNYPSIAIARFNDSKRKKVKRTVTNVGSEEESVYIASVEMSTDDLKVQVNPTKLHFTKKKKKLSYEVTFKHQNSSSSLSGLAYGSITWTNEKYTVRIPFVVRE</sequence>
<accession>A0AAV1EBA4</accession>
<dbReference type="PROSITE" id="PS00137">
    <property type="entry name" value="SUBTILASE_HIS"/>
    <property type="match status" value="1"/>
</dbReference>
<dbReference type="FunFam" id="3.50.30.30:FF:000005">
    <property type="entry name" value="subtilisin-like protease SBT1.5"/>
    <property type="match status" value="1"/>
</dbReference>
<evidence type="ECO:0000259" key="12">
    <source>
        <dbReference type="Pfam" id="PF17766"/>
    </source>
</evidence>
<dbReference type="Pfam" id="PF00082">
    <property type="entry name" value="Peptidase_S8"/>
    <property type="match status" value="1"/>
</dbReference>
<dbReference type="GO" id="GO:0004252">
    <property type="term" value="F:serine-type endopeptidase activity"/>
    <property type="evidence" value="ECO:0007669"/>
    <property type="project" value="UniProtKB-UniRule"/>
</dbReference>
<dbReference type="Pfam" id="PF05922">
    <property type="entry name" value="Inhibitor_I9"/>
    <property type="match status" value="1"/>
</dbReference>
<dbReference type="PRINTS" id="PR00723">
    <property type="entry name" value="SUBTILISIN"/>
</dbReference>
<evidence type="ECO:0000256" key="6">
    <source>
        <dbReference type="PIRSR" id="PIRSR615500-1"/>
    </source>
</evidence>
<dbReference type="Gene3D" id="3.40.50.200">
    <property type="entry name" value="Peptidase S8/S53 domain"/>
    <property type="match status" value="1"/>
</dbReference>
<feature type="active site" description="Charge relay system" evidence="6 7">
    <location>
        <position position="173"/>
    </location>
</feature>
<dbReference type="InterPro" id="IPR022398">
    <property type="entry name" value="Peptidase_S8_His-AS"/>
</dbReference>
<evidence type="ECO:0000256" key="2">
    <source>
        <dbReference type="ARBA" id="ARBA00022670"/>
    </source>
</evidence>
<dbReference type="Pfam" id="PF17766">
    <property type="entry name" value="fn3_6"/>
    <property type="match status" value="1"/>
</dbReference>
<keyword evidence="3" id="KW-0732">Signal</keyword>
<dbReference type="Gene3D" id="3.50.30.30">
    <property type="match status" value="1"/>
</dbReference>
<dbReference type="CDD" id="cd04852">
    <property type="entry name" value="Peptidases_S8_3"/>
    <property type="match status" value="1"/>
</dbReference>
<keyword evidence="5 7" id="KW-0720">Serine protease</keyword>
<evidence type="ECO:0000259" key="11">
    <source>
        <dbReference type="Pfam" id="PF05922"/>
    </source>
</evidence>
<keyword evidence="14" id="KW-1185">Reference proteome</keyword>
<feature type="compositionally biased region" description="Polar residues" evidence="8">
    <location>
        <begin position="149"/>
        <end position="164"/>
    </location>
</feature>
<dbReference type="FunFam" id="3.40.50.200:FF:000006">
    <property type="entry name" value="Subtilisin-like protease SBT1.5"/>
    <property type="match status" value="1"/>
</dbReference>
<feature type="active site" description="Charge relay system" evidence="6 7">
    <location>
        <position position="563"/>
    </location>
</feature>
<dbReference type="Proteomes" id="UP001161247">
    <property type="component" value="Chromosome 8"/>
</dbReference>
<dbReference type="InterPro" id="IPR015500">
    <property type="entry name" value="Peptidase_S8_subtilisin-rel"/>
</dbReference>
<feature type="region of interest" description="Disordered" evidence="8">
    <location>
        <begin position="146"/>
        <end position="165"/>
    </location>
</feature>
<dbReference type="PROSITE" id="PS00138">
    <property type="entry name" value="SUBTILASE_SER"/>
    <property type="match status" value="1"/>
</dbReference>
<dbReference type="AlphaFoldDB" id="A0AAV1EBA4"/>
<gene>
    <name evidence="13" type="ORF">OLC1_LOCUS23137</name>
</gene>
<feature type="domain" description="PA" evidence="10">
    <location>
        <begin position="412"/>
        <end position="487"/>
    </location>
</feature>
<feature type="domain" description="Peptidase S8/S53" evidence="9">
    <location>
        <begin position="164"/>
        <end position="622"/>
    </location>
</feature>
<evidence type="ECO:0000256" key="7">
    <source>
        <dbReference type="PROSITE-ProRule" id="PRU01240"/>
    </source>
</evidence>
<dbReference type="CDD" id="cd02120">
    <property type="entry name" value="PA_subtilisin_like"/>
    <property type="match status" value="1"/>
</dbReference>
<dbReference type="InterPro" id="IPR023828">
    <property type="entry name" value="Peptidase_S8_Ser-AS"/>
</dbReference>
<dbReference type="InterPro" id="IPR010259">
    <property type="entry name" value="S8pro/Inhibitor_I9"/>
</dbReference>
<evidence type="ECO:0000256" key="8">
    <source>
        <dbReference type="SAM" id="MobiDB-lite"/>
    </source>
</evidence>
<dbReference type="PROSITE" id="PS51892">
    <property type="entry name" value="SUBTILASE"/>
    <property type="match status" value="1"/>
</dbReference>
<dbReference type="Gene3D" id="3.30.70.80">
    <property type="entry name" value="Peptidase S8 propeptide/proteinase inhibitor I9"/>
    <property type="match status" value="1"/>
</dbReference>
<dbReference type="SUPFAM" id="SSF52743">
    <property type="entry name" value="Subtilisin-like"/>
    <property type="match status" value="1"/>
</dbReference>
<evidence type="ECO:0000313" key="14">
    <source>
        <dbReference type="Proteomes" id="UP001161247"/>
    </source>
</evidence>
<dbReference type="PANTHER" id="PTHR10795">
    <property type="entry name" value="PROPROTEIN CONVERTASE SUBTILISIN/KEXIN"/>
    <property type="match status" value="1"/>
</dbReference>
<evidence type="ECO:0000256" key="1">
    <source>
        <dbReference type="ARBA" id="ARBA00011073"/>
    </source>
</evidence>
<evidence type="ECO:0000259" key="9">
    <source>
        <dbReference type="Pfam" id="PF00082"/>
    </source>
</evidence>
<dbReference type="InterPro" id="IPR034197">
    <property type="entry name" value="Peptidases_S8_3"/>
</dbReference>
<reference evidence="13" key="1">
    <citation type="submission" date="2023-03" db="EMBL/GenBank/DDBJ databases">
        <authorList>
            <person name="Julca I."/>
        </authorList>
    </citation>
    <scope>NUCLEOTIDE SEQUENCE</scope>
</reference>
<dbReference type="InterPro" id="IPR036852">
    <property type="entry name" value="Peptidase_S8/S53_dom_sf"/>
</dbReference>
<dbReference type="EMBL" id="OX459125">
    <property type="protein sequence ID" value="CAI9116989.1"/>
    <property type="molecule type" value="Genomic_DNA"/>
</dbReference>
<dbReference type="InterPro" id="IPR000209">
    <property type="entry name" value="Peptidase_S8/S53_dom"/>
</dbReference>
<evidence type="ECO:0000259" key="10">
    <source>
        <dbReference type="Pfam" id="PF02225"/>
    </source>
</evidence>
<proteinExistence type="inferred from homology"/>
<dbReference type="GO" id="GO:0006508">
    <property type="term" value="P:proteolysis"/>
    <property type="evidence" value="ECO:0007669"/>
    <property type="project" value="UniProtKB-KW"/>
</dbReference>
<organism evidence="13 14">
    <name type="scientific">Oldenlandia corymbosa var. corymbosa</name>
    <dbReference type="NCBI Taxonomy" id="529605"/>
    <lineage>
        <taxon>Eukaryota</taxon>
        <taxon>Viridiplantae</taxon>
        <taxon>Streptophyta</taxon>
        <taxon>Embryophyta</taxon>
        <taxon>Tracheophyta</taxon>
        <taxon>Spermatophyta</taxon>
        <taxon>Magnoliopsida</taxon>
        <taxon>eudicotyledons</taxon>
        <taxon>Gunneridae</taxon>
        <taxon>Pentapetalae</taxon>
        <taxon>asterids</taxon>
        <taxon>lamiids</taxon>
        <taxon>Gentianales</taxon>
        <taxon>Rubiaceae</taxon>
        <taxon>Rubioideae</taxon>
        <taxon>Spermacoceae</taxon>
        <taxon>Hedyotis-Oldenlandia complex</taxon>
        <taxon>Oldenlandia</taxon>
    </lineage>
</organism>
<feature type="domain" description="Inhibitor I9" evidence="11">
    <location>
        <begin position="56"/>
        <end position="130"/>
    </location>
</feature>
<comment type="similarity">
    <text evidence="1 7">Belongs to the peptidase S8 family.</text>
</comment>
<dbReference type="InterPro" id="IPR045051">
    <property type="entry name" value="SBT"/>
</dbReference>
<dbReference type="InterPro" id="IPR041469">
    <property type="entry name" value="Subtilisin-like_FN3"/>
</dbReference>
<evidence type="ECO:0000256" key="3">
    <source>
        <dbReference type="ARBA" id="ARBA00022729"/>
    </source>
</evidence>
<dbReference type="InterPro" id="IPR003137">
    <property type="entry name" value="PA_domain"/>
</dbReference>
<keyword evidence="4 7" id="KW-0378">Hydrolase</keyword>
<protein>
    <submittedName>
        <fullName evidence="13">OLC1v1018294C2</fullName>
    </submittedName>
</protein>
<evidence type="ECO:0000256" key="5">
    <source>
        <dbReference type="ARBA" id="ARBA00022825"/>
    </source>
</evidence>
<evidence type="ECO:0000256" key="4">
    <source>
        <dbReference type="ARBA" id="ARBA00022801"/>
    </source>
</evidence>
<dbReference type="InterPro" id="IPR037045">
    <property type="entry name" value="S8pro/Inhibitor_I9_sf"/>
</dbReference>
<feature type="active site" description="Charge relay system" evidence="6 7">
    <location>
        <position position="235"/>
    </location>
</feature>
<name>A0AAV1EBA4_OLDCO</name>
<dbReference type="Gene3D" id="2.60.40.2310">
    <property type="match status" value="1"/>
</dbReference>
<dbReference type="Pfam" id="PF02225">
    <property type="entry name" value="PA"/>
    <property type="match status" value="1"/>
</dbReference>